<dbReference type="CDD" id="cd00317">
    <property type="entry name" value="cyclophilin"/>
    <property type="match status" value="1"/>
</dbReference>
<comment type="caution">
    <text evidence="10">The sequence shown here is derived from an EMBL/GenBank/DDBJ whole genome shotgun (WGS) entry which is preliminary data.</text>
</comment>
<evidence type="ECO:0000259" key="9">
    <source>
        <dbReference type="PROSITE" id="PS50072"/>
    </source>
</evidence>
<reference evidence="10 11" key="1">
    <citation type="submission" date="2019-04" db="EMBL/GenBank/DDBJ databases">
        <title>Kribbella sp. NEAU-THZ 27 nov., a novel actinomycete isolated from soil.</title>
        <authorList>
            <person name="Duan L."/>
        </authorList>
    </citation>
    <scope>NUCLEOTIDE SEQUENCE [LARGE SCALE GENOMIC DNA]</scope>
    <source>
        <strain evidence="11">NEAU-THZ27</strain>
    </source>
</reference>
<keyword evidence="11" id="KW-1185">Reference proteome</keyword>
<evidence type="ECO:0000313" key="10">
    <source>
        <dbReference type="EMBL" id="TKK77685.1"/>
    </source>
</evidence>
<dbReference type="AlphaFoldDB" id="A0A4U3LPD9"/>
<keyword evidence="7 8" id="KW-0413">Isomerase</keyword>
<dbReference type="Proteomes" id="UP000305836">
    <property type="component" value="Unassembled WGS sequence"/>
</dbReference>
<comment type="function">
    <text evidence="2 8">PPIases accelerate the folding of proteins. It catalyzes the cis-trans isomerization of proline imidic peptide bonds in oligopeptides.</text>
</comment>
<keyword evidence="6 8" id="KW-0697">Rotamase</keyword>
<comment type="subcellular location">
    <subcellularLocation>
        <location evidence="3">Cytoplasm</location>
    </subcellularLocation>
</comment>
<dbReference type="InterPro" id="IPR020892">
    <property type="entry name" value="Cyclophilin-type_PPIase_CS"/>
</dbReference>
<dbReference type="SUPFAM" id="SSF50891">
    <property type="entry name" value="Cyclophilin-like"/>
    <property type="match status" value="1"/>
</dbReference>
<dbReference type="FunFam" id="2.40.100.10:FF:000028">
    <property type="entry name" value="Peptidyl-prolyl cis-trans isomerase"/>
    <property type="match status" value="1"/>
</dbReference>
<proteinExistence type="inferred from homology"/>
<evidence type="ECO:0000256" key="2">
    <source>
        <dbReference type="ARBA" id="ARBA00002388"/>
    </source>
</evidence>
<dbReference type="GO" id="GO:0003755">
    <property type="term" value="F:peptidyl-prolyl cis-trans isomerase activity"/>
    <property type="evidence" value="ECO:0007669"/>
    <property type="project" value="UniProtKB-UniRule"/>
</dbReference>
<evidence type="ECO:0000256" key="7">
    <source>
        <dbReference type="ARBA" id="ARBA00023235"/>
    </source>
</evidence>
<comment type="catalytic activity">
    <reaction evidence="1 8">
        <text>[protein]-peptidylproline (omega=180) = [protein]-peptidylproline (omega=0)</text>
        <dbReference type="Rhea" id="RHEA:16237"/>
        <dbReference type="Rhea" id="RHEA-COMP:10747"/>
        <dbReference type="Rhea" id="RHEA-COMP:10748"/>
        <dbReference type="ChEBI" id="CHEBI:83833"/>
        <dbReference type="ChEBI" id="CHEBI:83834"/>
        <dbReference type="EC" id="5.2.1.8"/>
    </reaction>
</comment>
<evidence type="ECO:0000256" key="6">
    <source>
        <dbReference type="ARBA" id="ARBA00023110"/>
    </source>
</evidence>
<keyword evidence="5" id="KW-0963">Cytoplasm</keyword>
<dbReference type="PRINTS" id="PR00153">
    <property type="entry name" value="CSAPPISMRASE"/>
</dbReference>
<gene>
    <name evidence="10" type="ORF">FDA38_21275</name>
</gene>
<sequence>MGARGGLFPLFLNRHDRIECVIRIFRLGVTPVAEELYATLQTNKGDVVIRLFPNHAPATVSNFVGLADGSKEWTDPQTGQPTNKPFYDGLTFHRVIDGFMIQGGCPLGTGTGTPGYQFDDEIHPELQFDRPYLLAMANAGIQYGHGTNGSQFFVTVVPTPHLNRKHTIFGEVADDESKKVVDAIATADTAPGDRPLEPIVINKVVIERKNA</sequence>
<dbReference type="PROSITE" id="PS50072">
    <property type="entry name" value="CSA_PPIASE_2"/>
    <property type="match status" value="1"/>
</dbReference>
<dbReference type="InterPro" id="IPR029000">
    <property type="entry name" value="Cyclophilin-like_dom_sf"/>
</dbReference>
<evidence type="ECO:0000313" key="11">
    <source>
        <dbReference type="Proteomes" id="UP000305836"/>
    </source>
</evidence>
<dbReference type="GO" id="GO:0005737">
    <property type="term" value="C:cytoplasm"/>
    <property type="evidence" value="ECO:0007669"/>
    <property type="project" value="UniProtKB-SubCell"/>
</dbReference>
<evidence type="ECO:0000256" key="5">
    <source>
        <dbReference type="ARBA" id="ARBA00022490"/>
    </source>
</evidence>
<evidence type="ECO:0000256" key="3">
    <source>
        <dbReference type="ARBA" id="ARBA00004496"/>
    </source>
</evidence>
<evidence type="ECO:0000256" key="8">
    <source>
        <dbReference type="RuleBase" id="RU363019"/>
    </source>
</evidence>
<dbReference type="PROSITE" id="PS00170">
    <property type="entry name" value="CSA_PPIASE_1"/>
    <property type="match status" value="1"/>
</dbReference>
<dbReference type="Pfam" id="PF00160">
    <property type="entry name" value="Pro_isomerase"/>
    <property type="match status" value="1"/>
</dbReference>
<dbReference type="PANTHER" id="PTHR45625:SF4">
    <property type="entry name" value="PEPTIDYLPROLYL ISOMERASE DOMAIN AND WD REPEAT-CONTAINING PROTEIN 1"/>
    <property type="match status" value="1"/>
</dbReference>
<dbReference type="Gene3D" id="2.40.100.10">
    <property type="entry name" value="Cyclophilin-like"/>
    <property type="match status" value="1"/>
</dbReference>
<accession>A0A4U3LPD9</accession>
<name>A0A4U3LPD9_9ACTN</name>
<comment type="similarity">
    <text evidence="4 8">Belongs to the cyclophilin-type PPIase family.</text>
</comment>
<feature type="domain" description="PPIase cyclophilin-type" evidence="9">
    <location>
        <begin position="45"/>
        <end position="206"/>
    </location>
</feature>
<evidence type="ECO:0000256" key="4">
    <source>
        <dbReference type="ARBA" id="ARBA00007365"/>
    </source>
</evidence>
<dbReference type="EC" id="5.2.1.8" evidence="8"/>
<dbReference type="OrthoDB" id="9807797at2"/>
<dbReference type="EMBL" id="SZPZ01000003">
    <property type="protein sequence ID" value="TKK77685.1"/>
    <property type="molecule type" value="Genomic_DNA"/>
</dbReference>
<dbReference type="InterPro" id="IPR044666">
    <property type="entry name" value="Cyclophilin_A-like"/>
</dbReference>
<dbReference type="GO" id="GO:0006457">
    <property type="term" value="P:protein folding"/>
    <property type="evidence" value="ECO:0007669"/>
    <property type="project" value="InterPro"/>
</dbReference>
<dbReference type="PANTHER" id="PTHR45625">
    <property type="entry name" value="PEPTIDYL-PROLYL CIS-TRANS ISOMERASE-RELATED"/>
    <property type="match status" value="1"/>
</dbReference>
<protein>
    <recommendedName>
        <fullName evidence="8">Peptidyl-prolyl cis-trans isomerase</fullName>
        <shortName evidence="8">PPIase</shortName>
        <ecNumber evidence="8">5.2.1.8</ecNumber>
    </recommendedName>
</protein>
<organism evidence="10 11">
    <name type="scientific">Kribbella jiaozuonensis</name>
    <dbReference type="NCBI Taxonomy" id="2575441"/>
    <lineage>
        <taxon>Bacteria</taxon>
        <taxon>Bacillati</taxon>
        <taxon>Actinomycetota</taxon>
        <taxon>Actinomycetes</taxon>
        <taxon>Propionibacteriales</taxon>
        <taxon>Kribbellaceae</taxon>
        <taxon>Kribbella</taxon>
    </lineage>
</organism>
<dbReference type="InterPro" id="IPR002130">
    <property type="entry name" value="Cyclophilin-type_PPIase_dom"/>
</dbReference>
<evidence type="ECO:0000256" key="1">
    <source>
        <dbReference type="ARBA" id="ARBA00000971"/>
    </source>
</evidence>